<sequence length="678" mass="76434">MRGGVYEYFSSTSKAYGGTERHVYGRGAKGELPEHPPQSLAPDVSMRLLNTRTLEFESFDDPQSAPDYAILSHVWFPDGEQSHHDVREIVQRALDGQHLEEARGRLSDKIKRSCAYALAEGYGYIWIDSCCIDKTSSAELSEAINSMYKWYSCASQCYAFLHDVDDDDDPRAAGSQFRMSVWFTRGWTLQELIAPSMLVFLTKDWTTIGTKHGMAPIVSEVTGVDIGILQGTDSLETVSVARRMSWASARSTTREEDEAYSLMGLFGIHMPTIYGEGRHAFIRLQEEILKQFPDDTLFAWGDRFTIRQPRDLDSLAFHTAMPPEHDGRLFAPSPLSFHSAGDLRPISEASFAQRLGMEGGPHHRPPTYSLTRYGVHAELPILQSPITRLGFMLCLDRLDRLVALILRPPTGFTASHPSPRHRRDMLHVGARAAATLASQNLTNYRLVVLTSSTLKEMAQMWDLMSSSAHIPQRGSLLSPCPPREGPSHPFSHRGKCSVLIPSWCKSALRQRGFTVQKLIVDKPENESPSHWIQWCCRRHMFVLSHPAGALSIMVGYCGYCGPIEAQRLPDTKVWSLRMQVRSSSGPFPPAMSPEALVFAPHPPTEHSLDHVHRWPRTKDGKAYMEFIMRGPDDMLQVMRLSVIFPASPRDLVLTLEIDFPERETSPWEVYGRRRKKEG</sequence>
<dbReference type="PANTHER" id="PTHR10622:SF10">
    <property type="entry name" value="HET DOMAIN-CONTAINING PROTEIN"/>
    <property type="match status" value="1"/>
</dbReference>
<name>A0A371D2P5_9APHY</name>
<reference evidence="3 4" key="1">
    <citation type="journal article" date="2018" name="Biotechnol. Biofuels">
        <title>Integrative visual omics of the white-rot fungus Polyporus brumalis exposes the biotechnological potential of its oxidative enzymes for delignifying raw plant biomass.</title>
        <authorList>
            <person name="Miyauchi S."/>
            <person name="Rancon A."/>
            <person name="Drula E."/>
            <person name="Hage H."/>
            <person name="Chaduli D."/>
            <person name="Favel A."/>
            <person name="Grisel S."/>
            <person name="Henrissat B."/>
            <person name="Herpoel-Gimbert I."/>
            <person name="Ruiz-Duenas F.J."/>
            <person name="Chevret D."/>
            <person name="Hainaut M."/>
            <person name="Lin J."/>
            <person name="Wang M."/>
            <person name="Pangilinan J."/>
            <person name="Lipzen A."/>
            <person name="Lesage-Meessen L."/>
            <person name="Navarro D."/>
            <person name="Riley R."/>
            <person name="Grigoriev I.V."/>
            <person name="Zhou S."/>
            <person name="Raouche S."/>
            <person name="Rosso M.N."/>
        </authorList>
    </citation>
    <scope>NUCLEOTIDE SEQUENCE [LARGE SCALE GENOMIC DNA]</scope>
    <source>
        <strain evidence="3 4">BRFM 1820</strain>
    </source>
</reference>
<feature type="domain" description="DUF8212" evidence="2">
    <location>
        <begin position="279"/>
        <end position="383"/>
    </location>
</feature>
<feature type="domain" description="Heterokaryon incompatibility" evidence="1">
    <location>
        <begin position="68"/>
        <end position="168"/>
    </location>
</feature>
<evidence type="ECO:0000313" key="3">
    <source>
        <dbReference type="EMBL" id="RDX46791.1"/>
    </source>
</evidence>
<evidence type="ECO:0000259" key="1">
    <source>
        <dbReference type="Pfam" id="PF06985"/>
    </source>
</evidence>
<dbReference type="STRING" id="139420.A0A371D2P5"/>
<protein>
    <submittedName>
        <fullName evidence="3">HET-domain-containing protein</fullName>
    </submittedName>
</protein>
<organism evidence="3 4">
    <name type="scientific">Lentinus brumalis</name>
    <dbReference type="NCBI Taxonomy" id="2498619"/>
    <lineage>
        <taxon>Eukaryota</taxon>
        <taxon>Fungi</taxon>
        <taxon>Dikarya</taxon>
        <taxon>Basidiomycota</taxon>
        <taxon>Agaricomycotina</taxon>
        <taxon>Agaricomycetes</taxon>
        <taxon>Polyporales</taxon>
        <taxon>Polyporaceae</taxon>
        <taxon>Lentinus</taxon>
    </lineage>
</organism>
<dbReference type="PANTHER" id="PTHR10622">
    <property type="entry name" value="HET DOMAIN-CONTAINING PROTEIN"/>
    <property type="match status" value="1"/>
</dbReference>
<accession>A0A371D2P5</accession>
<dbReference type="InterPro" id="IPR010730">
    <property type="entry name" value="HET"/>
</dbReference>
<dbReference type="OrthoDB" id="2730867at2759"/>
<dbReference type="Proteomes" id="UP000256964">
    <property type="component" value="Unassembled WGS sequence"/>
</dbReference>
<dbReference type="Pfam" id="PF06985">
    <property type="entry name" value="HET"/>
    <property type="match status" value="1"/>
</dbReference>
<dbReference type="InterPro" id="IPR058525">
    <property type="entry name" value="DUF8212"/>
</dbReference>
<keyword evidence="4" id="KW-1185">Reference proteome</keyword>
<gene>
    <name evidence="3" type="ORF">OH76DRAFT_1485267</name>
</gene>
<dbReference type="Pfam" id="PF26640">
    <property type="entry name" value="DUF8212"/>
    <property type="match status" value="1"/>
</dbReference>
<evidence type="ECO:0000313" key="4">
    <source>
        <dbReference type="Proteomes" id="UP000256964"/>
    </source>
</evidence>
<evidence type="ECO:0000259" key="2">
    <source>
        <dbReference type="Pfam" id="PF26640"/>
    </source>
</evidence>
<dbReference type="AlphaFoldDB" id="A0A371D2P5"/>
<dbReference type="EMBL" id="KZ857424">
    <property type="protein sequence ID" value="RDX46791.1"/>
    <property type="molecule type" value="Genomic_DNA"/>
</dbReference>
<proteinExistence type="predicted"/>